<gene>
    <name evidence="6 7" type="primary">LOC105429700</name>
</gene>
<evidence type="ECO:0000256" key="4">
    <source>
        <dbReference type="SAM" id="MobiDB-lite"/>
    </source>
</evidence>
<dbReference type="Pfam" id="PF00023">
    <property type="entry name" value="Ank"/>
    <property type="match status" value="1"/>
</dbReference>
<keyword evidence="1" id="KW-0677">Repeat</keyword>
<dbReference type="InterPro" id="IPR002110">
    <property type="entry name" value="Ankyrin_rpt"/>
</dbReference>
<accession>A0A6I9WIK4</accession>
<organism evidence="5 6">
    <name type="scientific">Pogonomyrmex barbatus</name>
    <name type="common">red harvester ant</name>
    <dbReference type="NCBI Taxonomy" id="144034"/>
    <lineage>
        <taxon>Eukaryota</taxon>
        <taxon>Metazoa</taxon>
        <taxon>Ecdysozoa</taxon>
        <taxon>Arthropoda</taxon>
        <taxon>Hexapoda</taxon>
        <taxon>Insecta</taxon>
        <taxon>Pterygota</taxon>
        <taxon>Neoptera</taxon>
        <taxon>Endopterygota</taxon>
        <taxon>Hymenoptera</taxon>
        <taxon>Apocrita</taxon>
        <taxon>Aculeata</taxon>
        <taxon>Formicoidea</taxon>
        <taxon>Formicidae</taxon>
        <taxon>Myrmicinae</taxon>
        <taxon>Pogonomyrmex</taxon>
    </lineage>
</organism>
<dbReference type="PRINTS" id="PR01415">
    <property type="entry name" value="ANKYRIN"/>
</dbReference>
<dbReference type="SMART" id="SM00248">
    <property type="entry name" value="ANK"/>
    <property type="match status" value="8"/>
</dbReference>
<keyword evidence="5" id="KW-1185">Reference proteome</keyword>
<name>A0A6I9WIK4_9HYME</name>
<reference evidence="6 7" key="1">
    <citation type="submission" date="2025-04" db="UniProtKB">
        <authorList>
            <consortium name="RefSeq"/>
        </authorList>
    </citation>
    <scope>IDENTIFICATION</scope>
</reference>
<evidence type="ECO:0000256" key="3">
    <source>
        <dbReference type="PROSITE-ProRule" id="PRU00023"/>
    </source>
</evidence>
<evidence type="ECO:0000313" key="5">
    <source>
        <dbReference type="Proteomes" id="UP000504615"/>
    </source>
</evidence>
<dbReference type="OrthoDB" id="448455at2759"/>
<dbReference type="Proteomes" id="UP000504615">
    <property type="component" value="Unplaced"/>
</dbReference>
<dbReference type="Pfam" id="PF12796">
    <property type="entry name" value="Ank_2"/>
    <property type="match status" value="2"/>
</dbReference>
<feature type="repeat" description="ANK" evidence="3">
    <location>
        <begin position="500"/>
        <end position="532"/>
    </location>
</feature>
<feature type="region of interest" description="Disordered" evidence="4">
    <location>
        <begin position="38"/>
        <end position="143"/>
    </location>
</feature>
<dbReference type="Gene3D" id="1.25.40.20">
    <property type="entry name" value="Ankyrin repeat-containing domain"/>
    <property type="match status" value="2"/>
</dbReference>
<evidence type="ECO:0000256" key="2">
    <source>
        <dbReference type="ARBA" id="ARBA00023043"/>
    </source>
</evidence>
<feature type="repeat" description="ANK" evidence="3">
    <location>
        <begin position="433"/>
        <end position="465"/>
    </location>
</feature>
<evidence type="ECO:0000313" key="7">
    <source>
        <dbReference type="RefSeq" id="XP_011641144.1"/>
    </source>
</evidence>
<dbReference type="RefSeq" id="XP_011641143.1">
    <property type="nucleotide sequence ID" value="XM_011642841.2"/>
</dbReference>
<dbReference type="KEGG" id="pbar:105429700"/>
<dbReference type="AlphaFoldDB" id="A0A6I9WIK4"/>
<evidence type="ECO:0000256" key="1">
    <source>
        <dbReference type="ARBA" id="ARBA00022737"/>
    </source>
</evidence>
<dbReference type="RefSeq" id="XP_011641144.1">
    <property type="nucleotide sequence ID" value="XM_011642842.2"/>
</dbReference>
<keyword evidence="2 3" id="KW-0040">ANK repeat</keyword>
<feature type="repeat" description="ANK" evidence="3">
    <location>
        <begin position="466"/>
        <end position="487"/>
    </location>
</feature>
<feature type="compositionally biased region" description="Polar residues" evidence="4">
    <location>
        <begin position="120"/>
        <end position="134"/>
    </location>
</feature>
<dbReference type="PROSITE" id="PS50088">
    <property type="entry name" value="ANK_REPEAT"/>
    <property type="match status" value="3"/>
</dbReference>
<feature type="compositionally biased region" description="Basic and acidic residues" evidence="4">
    <location>
        <begin position="99"/>
        <end position="119"/>
    </location>
</feature>
<dbReference type="PROSITE" id="PS50297">
    <property type="entry name" value="ANK_REP_REGION"/>
    <property type="match status" value="2"/>
</dbReference>
<feature type="compositionally biased region" description="Polar residues" evidence="4">
    <location>
        <begin position="46"/>
        <end position="61"/>
    </location>
</feature>
<sequence>MTSAYKMMIECKEAEDTAKIFREMFESELDELEKAALSLPRGSLATGDSSFKESTISSTKVSVLPNESLDGDSGAFEKENEGKDEECAGDSRNLANLDISRRSKNEESLLEDEKEKRESITSVTSMDNTASESASMCARQEQVKDQIKDLDKDQKNRDMLEIQERHACDEEKSEDALAKRIQEAITTRLELLPQHTAWMTQKQDQNEISFYNAMRSGNTKRALALLASGCVQNLDEPDWNSSGDPPLLMAATSCCLPLLSALLMNGCDPAVRSPRGETALHRVILKGEPDHVLNCVEELLKYGCPTSAKLAGTGSTALHLLSRQLAHIPLKSLRHHFKAAVKTLELMAKAGPINAKDHQGRSALHILASSTVFDNNDKTDIATLIDTLLAAGVDTTLKNDRGETALHESMECGTLNTAMLLIPHTPTGITSRYGETPLHIASRKNHVDMVKKLLEHGEDPSKQDISGNTPLHLASARGFYETVGLLVTSPLAELEKVNIDDLTALQVAAESRFINAMKILLKAGADPSNTKYQVTNLYRYPDVSALIDELTKRRQFTA</sequence>
<protein>
    <submittedName>
        <fullName evidence="6 7">Ankyrin-3-like</fullName>
    </submittedName>
</protein>
<dbReference type="InterPro" id="IPR036770">
    <property type="entry name" value="Ankyrin_rpt-contain_sf"/>
</dbReference>
<dbReference type="GeneID" id="105429700"/>
<proteinExistence type="predicted"/>
<evidence type="ECO:0000313" key="6">
    <source>
        <dbReference type="RefSeq" id="XP_011641143.1"/>
    </source>
</evidence>
<dbReference type="PANTHER" id="PTHR24198">
    <property type="entry name" value="ANKYRIN REPEAT AND PROTEIN KINASE DOMAIN-CONTAINING PROTEIN"/>
    <property type="match status" value="1"/>
</dbReference>
<dbReference type="SUPFAM" id="SSF48403">
    <property type="entry name" value="Ankyrin repeat"/>
    <property type="match status" value="1"/>
</dbReference>
<dbReference type="PANTHER" id="PTHR24198:SF165">
    <property type="entry name" value="ANKYRIN REPEAT-CONTAINING PROTEIN-RELATED"/>
    <property type="match status" value="1"/>
</dbReference>